<dbReference type="KEGG" id="xne:XNC1_4582"/>
<dbReference type="HOGENOM" id="CLU_2959895_0_0_6"/>
<dbReference type="AlphaFoldDB" id="D3VFT8"/>
<sequence>MALSATLGGLSLMGIALGIEPNPFPLSDVVLDLRTVLLLLRHCCSSFFNAPRVCMKSVL</sequence>
<evidence type="ECO:0000313" key="1">
    <source>
        <dbReference type="EMBL" id="CBJ92604.1"/>
    </source>
</evidence>
<dbReference type="EMBL" id="FN667742">
    <property type="protein sequence ID" value="CBJ92604.1"/>
    <property type="molecule type" value="Genomic_DNA"/>
</dbReference>
<evidence type="ECO:0000313" key="2">
    <source>
        <dbReference type="Proteomes" id="UP000008075"/>
    </source>
</evidence>
<protein>
    <submittedName>
        <fullName evidence="1">Uncharacterized protein</fullName>
    </submittedName>
</protein>
<accession>D3VFT8</accession>
<reference evidence="1 2" key="1">
    <citation type="journal article" date="2011" name="PLoS ONE">
        <title>The entomopathogenic bacterial endosymbionts xenorhabdus and photorhabdus: convergent lifestyles from divergent genomes.</title>
        <authorList>
            <person name="Chaston J.M."/>
            <person name="Suen G."/>
            <person name="Tucker S.L."/>
            <person name="Andersen A.W."/>
            <person name="Bhasin A."/>
            <person name="Bode E."/>
            <person name="Bode H.B."/>
            <person name="Brachmann A.O."/>
            <person name="Cowles C.E."/>
            <person name="Cowles K.N."/>
            <person name="Darby C."/>
            <person name="de Leon L."/>
            <person name="Drace K."/>
            <person name="Du Z."/>
            <person name="Givaudan A."/>
            <person name="Herbert Tran E.E."/>
            <person name="Jewell K.A."/>
            <person name="Knack J.J."/>
            <person name="Krasomil-Osterfeld K.C."/>
            <person name="Kukor R."/>
            <person name="Lanois A."/>
            <person name="Latreille P."/>
            <person name="Leimgruber N.K."/>
            <person name="Lipke C.M."/>
            <person name="Liu R."/>
            <person name="Lu X."/>
            <person name="Martens E.C."/>
            <person name="Marri P.R."/>
            <person name="Medigue C."/>
            <person name="Menard M.L."/>
            <person name="Miller N.M."/>
            <person name="Morales-Soto N."/>
            <person name="Norton S."/>
            <person name="Ogier J.C."/>
            <person name="Orchard S.S."/>
            <person name="Park D."/>
            <person name="Park Y."/>
            <person name="Qurollo B.A."/>
            <person name="Sugar D.R."/>
            <person name="Richards G.R."/>
            <person name="Rouy Z."/>
            <person name="Slominski B."/>
            <person name="Slominski K."/>
            <person name="Snyder H."/>
            <person name="Tjaden B.C."/>
            <person name="van der Hoeven R."/>
            <person name="Welch R.D."/>
            <person name="Wheeler C."/>
            <person name="Xiang B."/>
            <person name="Barbazuk B."/>
            <person name="Gaudriault S."/>
            <person name="Goodner B."/>
            <person name="Slater S.C."/>
            <person name="Forst S."/>
            <person name="Goldman B.S."/>
            <person name="Goodrich-Blair H."/>
        </authorList>
    </citation>
    <scope>NUCLEOTIDE SEQUENCE [LARGE SCALE GENOMIC DNA]</scope>
    <source>
        <strain evidence="2">ATCC 19061 / DSM 3370 / CCUG 14189 / LMG 1036 / NCIMB 9965 / AN6</strain>
    </source>
</reference>
<dbReference type="Proteomes" id="UP000008075">
    <property type="component" value="Chromosome"/>
</dbReference>
<organism evidence="1 2">
    <name type="scientific">Xenorhabdus nematophila (strain ATCC 19061 / DSM 3370 / CCUG 14189 / LMG 1036 / NCIMB 9965 / AN6)</name>
    <dbReference type="NCBI Taxonomy" id="406817"/>
    <lineage>
        <taxon>Bacteria</taxon>
        <taxon>Pseudomonadati</taxon>
        <taxon>Pseudomonadota</taxon>
        <taxon>Gammaproteobacteria</taxon>
        <taxon>Enterobacterales</taxon>
        <taxon>Morganellaceae</taxon>
        <taxon>Xenorhabdus</taxon>
    </lineage>
</organism>
<name>D3VFT8_XENNA</name>
<proteinExistence type="predicted"/>
<keyword evidence="2" id="KW-1185">Reference proteome</keyword>
<gene>
    <name evidence="1" type="ordered locus">XNC1_4582</name>
</gene>